<dbReference type="RefSeq" id="WP_278200336.1">
    <property type="nucleotide sequence ID" value="NZ_JAOWLO010000009.1"/>
</dbReference>
<dbReference type="InterPro" id="IPR011010">
    <property type="entry name" value="DNA_brk_join_enz"/>
</dbReference>
<sequence length="62" mass="7139">MRSITEAEKTSPKTSTSIRIVDLPDRAIEIIEERKQYDLIHFSAEDDDYIFLSSRGNPLVLN</sequence>
<name>A0AB35KD64_9LACT</name>
<dbReference type="EMBL" id="JAOWLO010000009">
    <property type="protein sequence ID" value="MDG5049664.1"/>
    <property type="molecule type" value="Genomic_DNA"/>
</dbReference>
<accession>A0AB35KD64</accession>
<dbReference type="GO" id="GO:0006310">
    <property type="term" value="P:DNA recombination"/>
    <property type="evidence" value="ECO:0007669"/>
    <property type="project" value="UniProtKB-KW"/>
</dbReference>
<dbReference type="SUPFAM" id="SSF56349">
    <property type="entry name" value="DNA breaking-rejoining enzymes"/>
    <property type="match status" value="1"/>
</dbReference>
<dbReference type="Gene3D" id="1.10.443.10">
    <property type="entry name" value="Intergrase catalytic core"/>
    <property type="match status" value="1"/>
</dbReference>
<gene>
    <name evidence="2" type="ORF">OGZ38_10965</name>
</gene>
<dbReference type="GO" id="GO:0003677">
    <property type="term" value="F:DNA binding"/>
    <property type="evidence" value="ECO:0007669"/>
    <property type="project" value="InterPro"/>
</dbReference>
<proteinExistence type="predicted"/>
<dbReference type="InterPro" id="IPR013762">
    <property type="entry name" value="Integrase-like_cat_sf"/>
</dbReference>
<evidence type="ECO:0000313" key="3">
    <source>
        <dbReference type="Proteomes" id="UP001152820"/>
    </source>
</evidence>
<organism evidence="2 3">
    <name type="scientific">Lactococcus lactis</name>
    <dbReference type="NCBI Taxonomy" id="1358"/>
    <lineage>
        <taxon>Bacteria</taxon>
        <taxon>Bacillati</taxon>
        <taxon>Bacillota</taxon>
        <taxon>Bacilli</taxon>
        <taxon>Lactobacillales</taxon>
        <taxon>Streptococcaceae</taxon>
        <taxon>Lactococcus</taxon>
    </lineage>
</organism>
<protein>
    <submittedName>
        <fullName evidence="2">Uncharacterized protein</fullName>
    </submittedName>
</protein>
<dbReference type="GO" id="GO:0015074">
    <property type="term" value="P:DNA integration"/>
    <property type="evidence" value="ECO:0007669"/>
    <property type="project" value="InterPro"/>
</dbReference>
<reference evidence="2" key="1">
    <citation type="submission" date="2022-10" db="EMBL/GenBank/DDBJ databases">
        <authorList>
            <person name="Turner M.S."/>
            <person name="Huang W."/>
        </authorList>
    </citation>
    <scope>NUCLEOTIDE SEQUENCE</scope>
    <source>
        <strain evidence="2">593</strain>
    </source>
</reference>
<dbReference type="AlphaFoldDB" id="A0AB35KD64"/>
<keyword evidence="1" id="KW-0233">DNA recombination</keyword>
<comment type="caution">
    <text evidence="2">The sequence shown here is derived from an EMBL/GenBank/DDBJ whole genome shotgun (WGS) entry which is preliminary data.</text>
</comment>
<evidence type="ECO:0000313" key="2">
    <source>
        <dbReference type="EMBL" id="MDG5049664.1"/>
    </source>
</evidence>
<dbReference type="Proteomes" id="UP001152820">
    <property type="component" value="Unassembled WGS sequence"/>
</dbReference>
<evidence type="ECO:0000256" key="1">
    <source>
        <dbReference type="ARBA" id="ARBA00023172"/>
    </source>
</evidence>
<reference evidence="2" key="2">
    <citation type="journal article" date="2023" name="Food Microbiol.">
        <title>Evaluation of the fermentation potential of lactic acid bacteria isolated from herbs, fruits and vegetables as starter cultures in nut-based milk alternatives.</title>
        <authorList>
            <person name="Huang W."/>
            <person name="Dong A."/>
            <person name="Pham H.T."/>
            <person name="Zhou C."/>
            <person name="Huo Z."/>
            <person name="Watjen A.P."/>
            <person name="Prakash S."/>
            <person name="Bang-Berthelsen C.H."/>
            <person name="Turner M.S."/>
        </authorList>
    </citation>
    <scope>NUCLEOTIDE SEQUENCE</scope>
    <source>
        <strain evidence="2">593</strain>
    </source>
</reference>